<dbReference type="EMBL" id="JAULSN010000012">
    <property type="protein sequence ID" value="KAK3361239.1"/>
    <property type="molecule type" value="Genomic_DNA"/>
</dbReference>
<reference evidence="1" key="2">
    <citation type="submission" date="2023-06" db="EMBL/GenBank/DDBJ databases">
        <authorList>
            <consortium name="Lawrence Berkeley National Laboratory"/>
            <person name="Haridas S."/>
            <person name="Hensen N."/>
            <person name="Bonometti L."/>
            <person name="Westerberg I."/>
            <person name="Brannstrom I.O."/>
            <person name="Guillou S."/>
            <person name="Cros-Aarteil S."/>
            <person name="Calhoun S."/>
            <person name="Kuo A."/>
            <person name="Mondo S."/>
            <person name="Pangilinan J."/>
            <person name="Riley R."/>
            <person name="Labutti K."/>
            <person name="Andreopoulos B."/>
            <person name="Lipzen A."/>
            <person name="Chen C."/>
            <person name="Yanf M."/>
            <person name="Daum C."/>
            <person name="Ng V."/>
            <person name="Clum A."/>
            <person name="Steindorff A."/>
            <person name="Ohm R."/>
            <person name="Martin F."/>
            <person name="Silar P."/>
            <person name="Natvig D."/>
            <person name="Lalanne C."/>
            <person name="Gautier V."/>
            <person name="Ament-Velasquez S.L."/>
            <person name="Kruys A."/>
            <person name="Hutchinson M.I."/>
            <person name="Powell A.J."/>
            <person name="Barry K."/>
            <person name="Miller A.N."/>
            <person name="Grigoriev I.V."/>
            <person name="Debuchy R."/>
            <person name="Gladieux P."/>
            <person name="Thoren M.H."/>
            <person name="Johannesson H."/>
        </authorList>
    </citation>
    <scope>NUCLEOTIDE SEQUENCE</scope>
    <source>
        <strain evidence="1">CBS 958.72</strain>
    </source>
</reference>
<proteinExistence type="predicted"/>
<protein>
    <submittedName>
        <fullName evidence="1">Uncharacterized protein</fullName>
    </submittedName>
</protein>
<dbReference type="Proteomes" id="UP001287356">
    <property type="component" value="Unassembled WGS sequence"/>
</dbReference>
<accession>A0AAE0MZD1</accession>
<keyword evidence="2" id="KW-1185">Reference proteome</keyword>
<organism evidence="1 2">
    <name type="scientific">Lasiosphaeria ovina</name>
    <dbReference type="NCBI Taxonomy" id="92902"/>
    <lineage>
        <taxon>Eukaryota</taxon>
        <taxon>Fungi</taxon>
        <taxon>Dikarya</taxon>
        <taxon>Ascomycota</taxon>
        <taxon>Pezizomycotina</taxon>
        <taxon>Sordariomycetes</taxon>
        <taxon>Sordariomycetidae</taxon>
        <taxon>Sordariales</taxon>
        <taxon>Lasiosphaeriaceae</taxon>
        <taxon>Lasiosphaeria</taxon>
    </lineage>
</organism>
<gene>
    <name evidence="1" type="ORF">B0T24DRAFT_118398</name>
</gene>
<name>A0AAE0MZD1_9PEZI</name>
<sequence length="240" mass="26966">MPEFHMFGDHLAAESEIGDRPRTVTELIRCISSFERLSGHLERQHEPRNTDINYLFILDGVCPYLRLDTTICPDDTWSNCFKMVACDSKVLFLVGSYCDLSPLRKELGGRVTTFFVSNTAAVPSLTHAGFRRFLRQPDEPGFNPCFAPRNGHYGKNTGAGIVAVETTKVVVDYHQSRLQVFSHSDDDDALPKGLSQETNKVLAHVLFDTEKDKELNSGGSFFMNFLQFGATIARLFPNDH</sequence>
<evidence type="ECO:0000313" key="2">
    <source>
        <dbReference type="Proteomes" id="UP001287356"/>
    </source>
</evidence>
<dbReference type="AlphaFoldDB" id="A0AAE0MZD1"/>
<comment type="caution">
    <text evidence="1">The sequence shown here is derived from an EMBL/GenBank/DDBJ whole genome shotgun (WGS) entry which is preliminary data.</text>
</comment>
<reference evidence="1" key="1">
    <citation type="journal article" date="2023" name="Mol. Phylogenet. Evol.">
        <title>Genome-scale phylogeny and comparative genomics of the fungal order Sordariales.</title>
        <authorList>
            <person name="Hensen N."/>
            <person name="Bonometti L."/>
            <person name="Westerberg I."/>
            <person name="Brannstrom I.O."/>
            <person name="Guillou S."/>
            <person name="Cros-Aarteil S."/>
            <person name="Calhoun S."/>
            <person name="Haridas S."/>
            <person name="Kuo A."/>
            <person name="Mondo S."/>
            <person name="Pangilinan J."/>
            <person name="Riley R."/>
            <person name="LaButti K."/>
            <person name="Andreopoulos B."/>
            <person name="Lipzen A."/>
            <person name="Chen C."/>
            <person name="Yan M."/>
            <person name="Daum C."/>
            <person name="Ng V."/>
            <person name="Clum A."/>
            <person name="Steindorff A."/>
            <person name="Ohm R.A."/>
            <person name="Martin F."/>
            <person name="Silar P."/>
            <person name="Natvig D.O."/>
            <person name="Lalanne C."/>
            <person name="Gautier V."/>
            <person name="Ament-Velasquez S.L."/>
            <person name="Kruys A."/>
            <person name="Hutchinson M.I."/>
            <person name="Powell A.J."/>
            <person name="Barry K."/>
            <person name="Miller A.N."/>
            <person name="Grigoriev I.V."/>
            <person name="Debuchy R."/>
            <person name="Gladieux P."/>
            <person name="Hiltunen Thoren M."/>
            <person name="Johannesson H."/>
        </authorList>
    </citation>
    <scope>NUCLEOTIDE SEQUENCE</scope>
    <source>
        <strain evidence="1">CBS 958.72</strain>
    </source>
</reference>
<evidence type="ECO:0000313" key="1">
    <source>
        <dbReference type="EMBL" id="KAK3361239.1"/>
    </source>
</evidence>